<feature type="compositionally biased region" description="Acidic residues" evidence="1">
    <location>
        <begin position="612"/>
        <end position="621"/>
    </location>
</feature>
<feature type="region of interest" description="Disordered" evidence="1">
    <location>
        <begin position="1293"/>
        <end position="1317"/>
    </location>
</feature>
<feature type="compositionally biased region" description="Basic and acidic residues" evidence="1">
    <location>
        <begin position="935"/>
        <end position="946"/>
    </location>
</feature>
<feature type="region of interest" description="Disordered" evidence="1">
    <location>
        <begin position="611"/>
        <end position="639"/>
    </location>
</feature>
<feature type="compositionally biased region" description="Low complexity" evidence="1">
    <location>
        <begin position="1302"/>
        <end position="1314"/>
    </location>
</feature>
<feature type="region of interest" description="Disordered" evidence="1">
    <location>
        <begin position="930"/>
        <end position="951"/>
    </location>
</feature>
<feature type="compositionally biased region" description="Basic and acidic residues" evidence="1">
    <location>
        <begin position="1194"/>
        <end position="1227"/>
    </location>
</feature>
<feature type="compositionally biased region" description="Basic residues" evidence="1">
    <location>
        <begin position="1228"/>
        <end position="1237"/>
    </location>
</feature>
<reference evidence="2 3" key="1">
    <citation type="submission" date="2024-06" db="EMBL/GenBank/DDBJ databases">
        <title>A chromosome-level genome assembly of beet webworm, Loxostege sticticalis.</title>
        <authorList>
            <person name="Zhang Y."/>
        </authorList>
    </citation>
    <scope>NUCLEOTIDE SEQUENCE [LARGE SCALE GENOMIC DNA]</scope>
    <source>
        <strain evidence="2">AQ026</strain>
        <tissue evidence="2">Whole body</tissue>
    </source>
</reference>
<accession>A0ABR3H549</accession>
<proteinExistence type="predicted"/>
<comment type="caution">
    <text evidence="2">The sequence shown here is derived from an EMBL/GenBank/DDBJ whole genome shotgun (WGS) entry which is preliminary data.</text>
</comment>
<organism evidence="2 3">
    <name type="scientific">Loxostege sticticalis</name>
    <name type="common">Beet webworm moth</name>
    <dbReference type="NCBI Taxonomy" id="481309"/>
    <lineage>
        <taxon>Eukaryota</taxon>
        <taxon>Metazoa</taxon>
        <taxon>Ecdysozoa</taxon>
        <taxon>Arthropoda</taxon>
        <taxon>Hexapoda</taxon>
        <taxon>Insecta</taxon>
        <taxon>Pterygota</taxon>
        <taxon>Neoptera</taxon>
        <taxon>Endopterygota</taxon>
        <taxon>Lepidoptera</taxon>
        <taxon>Glossata</taxon>
        <taxon>Ditrysia</taxon>
        <taxon>Pyraloidea</taxon>
        <taxon>Crambidae</taxon>
        <taxon>Pyraustinae</taxon>
        <taxon>Loxostege</taxon>
    </lineage>
</organism>
<feature type="compositionally biased region" description="Low complexity" evidence="1">
    <location>
        <begin position="407"/>
        <end position="417"/>
    </location>
</feature>
<dbReference type="EMBL" id="JBEUOH010000026">
    <property type="protein sequence ID" value="KAL0859929.1"/>
    <property type="molecule type" value="Genomic_DNA"/>
</dbReference>
<sequence>MVVTVIVTGVPRLMSLKDLAFEFNEVLDDLDIGDFRVRDVDTYSNNSSKRQVALDFESSFDAMTVQEKLDGFDFVTSGGSSNNIKAKIWTASEEPETSSECVISTTSRRDYYEQSVEDVNESLNVHIDLIKKQTLALKAQRKLLREQKKLKKEYTKLDTDSDAETRSPRKKKKRKRNRLKSRDSSGSVDRPNSRDKHSSPKSFNRRKRSRSRSCDDYLAIEYKKIATTRRSKSPEARKRRRSVARSKSREKPQRKSDHYKRRSRSRSCEKHSARDQRSKNDRTSYSPRRQSSPRRIVRSKSRERHQSPRRISESYQRRSRSRTREKCYSVETIKYKKALLTISPKSKRKYERTEHCVLTSKSSKLRRSPSPFKGDLRSKIDSHKRKTSRSRSRSRSPFKRKLMLTDSSSKSYKNRSPSTEKRPLSPYGKPRSKYYNESISKPEINSSKMLDVKRKTSKATEERESPDQEDLIELNAEIQSKRRQAMEDVLFEMELIQRKERKNIISNADHTFLTNLVKGIVKSRFQKLEVHNSMLVSDIVTHYRSHYSKEDDRALIRNLAEECKSLDEVTSTVVADSTAEVPDQQSQNDEIWTAVDEVLDGVDLDLLQAEPENNEVEENEDPEKKSQISEQENTVVNSKNAVVPNDFEDTQINSTSEVVVTKININCVVDEPKQTKCVIMANKAINLVDLTSDIDNTNENITSSGLPITNSDSKDTKKNAIEDAITAPKEFNIKDIKIVNVIEVKKGLIELSDDSDNEIDNFKQMNVTSTENQGPIDKSSCTGHIIEVERFFEEGKPSAQNCISNPVKKVWTVDLTEDTDETELNLKSIKKEKAESDIIDSTTNPHHSGIHNGKSDAALSHPKQENIEIDSIILSDDDDIGTNNYQCNNSTFDQNVVKSIKKEQVATDEDTNNDNCGFSKSIILNSIKQEPGTTETDRIHNSDKPEINVSPPQNTIFNINILRAIKKEHETTVTKDLTRCAAESEINKDMPNTTIPLTIIPYFIKQENDGIVNDSLNQCDITNNEINMPRTINSSDIKQEYLVTDDNSTSQSEVNDNNNEQITMPVPIVVRSVKQENKTTFNSAARIQSDVKDIIKEQIDMPRPLKSSDIKQEDVATNNDSTNQIGLNNINNELITMPFPNIETTIKHEDIETAISDAKSQCNAKYIDNDNLTMPVPIIEMSIRKENNATVESVPREEHIERKKEQSSLKHNTKIDGSTKCKEDKNKKEKRKKKKHKKETEGSIKNREEKESCTRTEERNSTTKQKEKPCSTNLIEIKTNRYVSKMSQHEISKQSELEELSNKTVENEPNNVEEQNSEIKTRFVPKNPQFIVPTHIIMRQFKSLIKNEFSEHKYMYNITQKVLRDRFLELVKDKGYLKARDIVKMYRDRYKEKYEDFLGGIAADIKSGKYDGEIRKIAIQERENQKQTTSKKK</sequence>
<name>A0ABR3H549_LOXSC</name>
<feature type="compositionally biased region" description="Basic residues" evidence="1">
    <location>
        <begin position="226"/>
        <end position="246"/>
    </location>
</feature>
<feature type="compositionally biased region" description="Basic and acidic residues" evidence="1">
    <location>
        <begin position="247"/>
        <end position="256"/>
    </location>
</feature>
<feature type="compositionally biased region" description="Basic and acidic residues" evidence="1">
    <location>
        <begin position="266"/>
        <end position="282"/>
    </location>
</feature>
<evidence type="ECO:0000313" key="2">
    <source>
        <dbReference type="EMBL" id="KAL0859929.1"/>
    </source>
</evidence>
<keyword evidence="3" id="KW-1185">Reference proteome</keyword>
<feature type="region of interest" description="Disordered" evidence="1">
    <location>
        <begin position="225"/>
        <end position="326"/>
    </location>
</feature>
<feature type="compositionally biased region" description="Basic residues" evidence="1">
    <location>
        <begin position="168"/>
        <end position="179"/>
    </location>
</feature>
<feature type="compositionally biased region" description="Basic and acidic residues" evidence="1">
    <location>
        <begin position="1238"/>
        <end position="1269"/>
    </location>
</feature>
<protein>
    <submittedName>
        <fullName evidence="2">Uncharacterized protein</fullName>
    </submittedName>
</protein>
<feature type="compositionally biased region" description="Basic and acidic residues" evidence="1">
    <location>
        <begin position="450"/>
        <end position="466"/>
    </location>
</feature>
<evidence type="ECO:0000256" key="1">
    <source>
        <dbReference type="SAM" id="MobiDB-lite"/>
    </source>
</evidence>
<feature type="region of interest" description="Disordered" evidence="1">
    <location>
        <begin position="347"/>
        <end position="469"/>
    </location>
</feature>
<gene>
    <name evidence="2" type="ORF">ABMA27_010254</name>
</gene>
<feature type="compositionally biased region" description="Polar residues" evidence="1">
    <location>
        <begin position="435"/>
        <end position="448"/>
    </location>
</feature>
<feature type="region of interest" description="Disordered" evidence="1">
    <location>
        <begin position="1189"/>
        <end position="1269"/>
    </location>
</feature>
<feature type="compositionally biased region" description="Polar residues" evidence="1">
    <location>
        <begin position="628"/>
        <end position="639"/>
    </location>
</feature>
<feature type="compositionally biased region" description="Basic and acidic residues" evidence="1">
    <location>
        <begin position="304"/>
        <end position="326"/>
    </location>
</feature>
<evidence type="ECO:0000313" key="3">
    <source>
        <dbReference type="Proteomes" id="UP001549920"/>
    </source>
</evidence>
<dbReference type="Proteomes" id="UP001549920">
    <property type="component" value="Unassembled WGS sequence"/>
</dbReference>
<feature type="region of interest" description="Disordered" evidence="1">
    <location>
        <begin position="154"/>
        <end position="213"/>
    </location>
</feature>
<feature type="compositionally biased region" description="Basic residues" evidence="1">
    <location>
        <begin position="382"/>
        <end position="402"/>
    </location>
</feature>
<feature type="compositionally biased region" description="Basic residues" evidence="1">
    <location>
        <begin position="291"/>
        <end position="303"/>
    </location>
</feature>
<feature type="compositionally biased region" description="Basic and acidic residues" evidence="1">
    <location>
        <begin position="154"/>
        <end position="167"/>
    </location>
</feature>